<dbReference type="GO" id="GO:0043565">
    <property type="term" value="F:sequence-specific DNA binding"/>
    <property type="evidence" value="ECO:0007669"/>
    <property type="project" value="InterPro"/>
</dbReference>
<dbReference type="OrthoDB" id="9802388at2"/>
<organism evidence="10 11">
    <name type="scientific">Ruegeria marina</name>
    <dbReference type="NCBI Taxonomy" id="639004"/>
    <lineage>
        <taxon>Bacteria</taxon>
        <taxon>Pseudomonadati</taxon>
        <taxon>Pseudomonadota</taxon>
        <taxon>Alphaproteobacteria</taxon>
        <taxon>Rhodobacterales</taxon>
        <taxon>Roseobacteraceae</taxon>
        <taxon>Ruegeria</taxon>
    </lineage>
</organism>
<dbReference type="GO" id="GO:0000160">
    <property type="term" value="P:phosphorelay signal transduction system"/>
    <property type="evidence" value="ECO:0007669"/>
    <property type="project" value="UniProtKB-KW"/>
</dbReference>
<keyword evidence="2" id="KW-0547">Nucleotide-binding</keyword>
<dbReference type="Pfam" id="PF00072">
    <property type="entry name" value="Response_reg"/>
    <property type="match status" value="1"/>
</dbReference>
<dbReference type="InterPro" id="IPR027417">
    <property type="entry name" value="P-loop_NTPase"/>
</dbReference>
<dbReference type="STRING" id="639004.SAMN04488239_110129"/>
<feature type="domain" description="Response regulatory" evidence="9">
    <location>
        <begin position="6"/>
        <end position="120"/>
    </location>
</feature>
<protein>
    <submittedName>
        <fullName evidence="10">Two component, sigma54 specific, transcriptional regulator, Fis family</fullName>
    </submittedName>
</protein>
<dbReference type="Pfam" id="PF00158">
    <property type="entry name" value="Sigma54_activat"/>
    <property type="match status" value="1"/>
</dbReference>
<dbReference type="PANTHER" id="PTHR32071:SF29">
    <property type="entry name" value="PHOSPHOGLYCERATE TRANSPORT SYSTEM TRANSCRIPTIONAL REGULATORY PROTEIN PGTA"/>
    <property type="match status" value="1"/>
</dbReference>
<evidence type="ECO:0000259" key="8">
    <source>
        <dbReference type="PROSITE" id="PS50045"/>
    </source>
</evidence>
<evidence type="ECO:0000313" key="10">
    <source>
        <dbReference type="EMBL" id="SDD79823.1"/>
    </source>
</evidence>
<dbReference type="PROSITE" id="PS00675">
    <property type="entry name" value="SIGMA54_INTERACT_1"/>
    <property type="match status" value="1"/>
</dbReference>
<dbReference type="CDD" id="cd17549">
    <property type="entry name" value="REC_DctD-like"/>
    <property type="match status" value="1"/>
</dbReference>
<dbReference type="InterPro" id="IPR002078">
    <property type="entry name" value="Sigma_54_int"/>
</dbReference>
<dbReference type="RefSeq" id="WP_093033209.1">
    <property type="nucleotide sequence ID" value="NZ_FMZV01000010.1"/>
</dbReference>
<dbReference type="FunFam" id="3.40.50.300:FF:001812">
    <property type="entry name" value="C4-dicarboxylate transport transcriptional regulatory protein DctD"/>
    <property type="match status" value="1"/>
</dbReference>
<feature type="modified residue" description="4-aspartylphosphate" evidence="7">
    <location>
        <position position="55"/>
    </location>
</feature>
<evidence type="ECO:0000259" key="9">
    <source>
        <dbReference type="PROSITE" id="PS50110"/>
    </source>
</evidence>
<gene>
    <name evidence="10" type="ORF">SAMN04488239_110129</name>
</gene>
<dbReference type="Pfam" id="PF25601">
    <property type="entry name" value="AAA_lid_14"/>
    <property type="match status" value="1"/>
</dbReference>
<dbReference type="SUPFAM" id="SSF46689">
    <property type="entry name" value="Homeodomain-like"/>
    <property type="match status" value="1"/>
</dbReference>
<dbReference type="CDD" id="cd00009">
    <property type="entry name" value="AAA"/>
    <property type="match status" value="1"/>
</dbReference>
<dbReference type="AlphaFoldDB" id="A0A1G6XQ02"/>
<evidence type="ECO:0000256" key="4">
    <source>
        <dbReference type="ARBA" id="ARBA00023012"/>
    </source>
</evidence>
<feature type="domain" description="Sigma-54 factor interaction" evidence="8">
    <location>
        <begin position="146"/>
        <end position="361"/>
    </location>
</feature>
<keyword evidence="4" id="KW-0902">Two-component regulatory system</keyword>
<name>A0A1G6XQ02_9RHOB</name>
<dbReference type="SUPFAM" id="SSF52540">
    <property type="entry name" value="P-loop containing nucleoside triphosphate hydrolases"/>
    <property type="match status" value="1"/>
</dbReference>
<dbReference type="InterPro" id="IPR011006">
    <property type="entry name" value="CheY-like_superfamily"/>
</dbReference>
<dbReference type="PANTHER" id="PTHR32071">
    <property type="entry name" value="TRANSCRIPTIONAL REGULATORY PROTEIN"/>
    <property type="match status" value="1"/>
</dbReference>
<dbReference type="InterPro" id="IPR003593">
    <property type="entry name" value="AAA+_ATPase"/>
</dbReference>
<keyword evidence="5" id="KW-0805">Transcription regulation</keyword>
<keyword evidence="1 7" id="KW-0597">Phosphoprotein</keyword>
<dbReference type="PROSITE" id="PS50110">
    <property type="entry name" value="RESPONSE_REGULATORY"/>
    <property type="match status" value="1"/>
</dbReference>
<dbReference type="Gene3D" id="3.40.50.300">
    <property type="entry name" value="P-loop containing nucleotide triphosphate hydrolases"/>
    <property type="match status" value="1"/>
</dbReference>
<reference evidence="11" key="1">
    <citation type="submission" date="2016-10" db="EMBL/GenBank/DDBJ databases">
        <authorList>
            <person name="Varghese N."/>
            <person name="Submissions S."/>
        </authorList>
    </citation>
    <scope>NUCLEOTIDE SEQUENCE [LARGE SCALE GENOMIC DNA]</scope>
    <source>
        <strain evidence="11">CGMCC 1.9108</strain>
    </source>
</reference>
<proteinExistence type="predicted"/>
<dbReference type="FunFam" id="3.40.50.2300:FF:000018">
    <property type="entry name" value="DNA-binding transcriptional regulator NtrC"/>
    <property type="match status" value="1"/>
</dbReference>
<dbReference type="Proteomes" id="UP000199628">
    <property type="component" value="Unassembled WGS sequence"/>
</dbReference>
<evidence type="ECO:0000313" key="11">
    <source>
        <dbReference type="Proteomes" id="UP000199628"/>
    </source>
</evidence>
<dbReference type="InterPro" id="IPR058031">
    <property type="entry name" value="AAA_lid_NorR"/>
</dbReference>
<sequence>MAQAMKIAIVDDEQDMRQSISQWLALSGYDTETFASAEEALKVLGPDYPGIVISDIKMPGMDGMQFLKKLMGADSSLPVIMITGHGDVPMAVEAMRVGAFDFLEKPFNPDRMSDLAKRASNARRLTLDNRALRRELSDGSQIMKKLIGTSPVMERLREDILDLGQADGHVLIDGETGTGKTLVAHALHAVGSRAGKRFVLVSCAALEEDALAKRLFGPMQPEDAQLPAIEEARGGTLVLEDIESLSDALQAKLLSVMNEQGTPAETRIIAISNLQEAGKTSEDVLRPDLFYRLAALRLTMPPLRQRGEDILTLFTRLSEQFAEEYGCDAPQVSAQEAAQLLQAPWPGNVRQLINIAERAVLQARRGSGTIASLLMSDHEDMQPVMTTEGKPLKEYVEAFERMLIDNTMRRHKGSISAVMDELCLPRRTLNEKMAKYGLQRADYIS</sequence>
<dbReference type="InterPro" id="IPR025662">
    <property type="entry name" value="Sigma_54_int_dom_ATP-bd_1"/>
</dbReference>
<dbReference type="Pfam" id="PF02954">
    <property type="entry name" value="HTH_8"/>
    <property type="match status" value="1"/>
</dbReference>
<dbReference type="Gene3D" id="1.10.8.60">
    <property type="match status" value="1"/>
</dbReference>
<dbReference type="SMART" id="SM00448">
    <property type="entry name" value="REC"/>
    <property type="match status" value="1"/>
</dbReference>
<keyword evidence="3" id="KW-0067">ATP-binding</keyword>
<dbReference type="Gene3D" id="1.10.10.60">
    <property type="entry name" value="Homeodomain-like"/>
    <property type="match status" value="1"/>
</dbReference>
<dbReference type="PROSITE" id="PS50045">
    <property type="entry name" value="SIGMA54_INTERACT_4"/>
    <property type="match status" value="1"/>
</dbReference>
<dbReference type="InterPro" id="IPR001789">
    <property type="entry name" value="Sig_transdc_resp-reg_receiver"/>
</dbReference>
<keyword evidence="6" id="KW-0804">Transcription</keyword>
<dbReference type="InterPro" id="IPR025944">
    <property type="entry name" value="Sigma_54_int_dom_CS"/>
</dbReference>
<evidence type="ECO:0000256" key="5">
    <source>
        <dbReference type="ARBA" id="ARBA00023015"/>
    </source>
</evidence>
<evidence type="ECO:0000256" key="6">
    <source>
        <dbReference type="ARBA" id="ARBA00023163"/>
    </source>
</evidence>
<dbReference type="PROSITE" id="PS00688">
    <property type="entry name" value="SIGMA54_INTERACT_3"/>
    <property type="match status" value="1"/>
</dbReference>
<accession>A0A1G6XQ02</accession>
<evidence type="ECO:0000256" key="7">
    <source>
        <dbReference type="PROSITE-ProRule" id="PRU00169"/>
    </source>
</evidence>
<dbReference type="Gene3D" id="3.40.50.2300">
    <property type="match status" value="1"/>
</dbReference>
<dbReference type="GO" id="GO:0006355">
    <property type="term" value="P:regulation of DNA-templated transcription"/>
    <property type="evidence" value="ECO:0007669"/>
    <property type="project" value="InterPro"/>
</dbReference>
<dbReference type="InterPro" id="IPR009057">
    <property type="entry name" value="Homeodomain-like_sf"/>
</dbReference>
<evidence type="ECO:0000256" key="2">
    <source>
        <dbReference type="ARBA" id="ARBA00022741"/>
    </source>
</evidence>
<dbReference type="SMART" id="SM00382">
    <property type="entry name" value="AAA"/>
    <property type="match status" value="1"/>
</dbReference>
<dbReference type="SUPFAM" id="SSF52172">
    <property type="entry name" value="CheY-like"/>
    <property type="match status" value="1"/>
</dbReference>
<dbReference type="EMBL" id="FMZV01000010">
    <property type="protein sequence ID" value="SDD79823.1"/>
    <property type="molecule type" value="Genomic_DNA"/>
</dbReference>
<dbReference type="InterPro" id="IPR002197">
    <property type="entry name" value="HTH_Fis"/>
</dbReference>
<dbReference type="FunFam" id="1.10.10.60:FF:000179">
    <property type="entry name" value="Two component, sigma54 specific, transcriptional regulator, Fis family"/>
    <property type="match status" value="1"/>
</dbReference>
<keyword evidence="11" id="KW-1185">Reference proteome</keyword>
<evidence type="ECO:0000256" key="1">
    <source>
        <dbReference type="ARBA" id="ARBA00022553"/>
    </source>
</evidence>
<dbReference type="GO" id="GO:0005524">
    <property type="term" value="F:ATP binding"/>
    <property type="evidence" value="ECO:0007669"/>
    <property type="project" value="UniProtKB-KW"/>
</dbReference>
<evidence type="ECO:0000256" key="3">
    <source>
        <dbReference type="ARBA" id="ARBA00022840"/>
    </source>
</evidence>